<protein>
    <submittedName>
        <fullName evidence="1">Uncharacterized protein</fullName>
    </submittedName>
</protein>
<evidence type="ECO:0000313" key="1">
    <source>
        <dbReference type="EMBL" id="KKN62640.1"/>
    </source>
</evidence>
<proteinExistence type="predicted"/>
<organism evidence="1">
    <name type="scientific">marine sediment metagenome</name>
    <dbReference type="NCBI Taxonomy" id="412755"/>
    <lineage>
        <taxon>unclassified sequences</taxon>
        <taxon>metagenomes</taxon>
        <taxon>ecological metagenomes</taxon>
    </lineage>
</organism>
<sequence>MLRERLDESQKEIIRIYQETSRAKKEKKPTLTRKEVAKLFFERSGTKRSSWKNSLLDSLFTKEDETDKKLAERRFPLKIETERETVARRTEELRKPAGDITDWKKRVGLKSGLRGIYSKKQTVLRESLKDLVKKGYLERSGSGISSKYKVTERALKVKIPRF</sequence>
<name>A0A0F9S1L9_9ZZZZ</name>
<reference evidence="1" key="1">
    <citation type="journal article" date="2015" name="Nature">
        <title>Complex archaea that bridge the gap between prokaryotes and eukaryotes.</title>
        <authorList>
            <person name="Spang A."/>
            <person name="Saw J.H."/>
            <person name="Jorgensen S.L."/>
            <person name="Zaremba-Niedzwiedzka K."/>
            <person name="Martijn J."/>
            <person name="Lind A.E."/>
            <person name="van Eijk R."/>
            <person name="Schleper C."/>
            <person name="Guy L."/>
            <person name="Ettema T.J."/>
        </authorList>
    </citation>
    <scope>NUCLEOTIDE SEQUENCE</scope>
</reference>
<gene>
    <name evidence="1" type="ORF">LCGC14_0509830</name>
</gene>
<comment type="caution">
    <text evidence="1">The sequence shown here is derived from an EMBL/GenBank/DDBJ whole genome shotgun (WGS) entry which is preliminary data.</text>
</comment>
<accession>A0A0F9S1L9</accession>
<dbReference type="EMBL" id="LAZR01000617">
    <property type="protein sequence ID" value="KKN62640.1"/>
    <property type="molecule type" value="Genomic_DNA"/>
</dbReference>
<dbReference type="AlphaFoldDB" id="A0A0F9S1L9"/>